<comment type="caution">
    <text evidence="2">The sequence shown here is derived from an EMBL/GenBank/DDBJ whole genome shotgun (WGS) entry which is preliminary data.</text>
</comment>
<accession>A0A1E3X444</accession>
<dbReference type="InterPro" id="IPR045584">
    <property type="entry name" value="Pilin-like"/>
</dbReference>
<organism evidence="2 3">
    <name type="scientific">Candidatus Scalindua rubra</name>
    <dbReference type="NCBI Taxonomy" id="1872076"/>
    <lineage>
        <taxon>Bacteria</taxon>
        <taxon>Pseudomonadati</taxon>
        <taxon>Planctomycetota</taxon>
        <taxon>Candidatus Brocadiia</taxon>
        <taxon>Candidatus Brocadiales</taxon>
        <taxon>Candidatus Scalinduaceae</taxon>
        <taxon>Candidatus Scalindua</taxon>
    </lineage>
</organism>
<name>A0A1E3X444_9BACT</name>
<dbReference type="AlphaFoldDB" id="A0A1E3X444"/>
<dbReference type="InterPro" id="IPR012902">
    <property type="entry name" value="N_methyl_site"/>
</dbReference>
<protein>
    <submittedName>
        <fullName evidence="2">Type II secretion system protein G</fullName>
    </submittedName>
</protein>
<proteinExistence type="predicted"/>
<sequence length="142" mass="14770">MLSRLKSEKGFTLIELIMVIVILGIIAGVAIPKFLSLSGAAKTSAARGIGGALSGSIMSLHANYLLNATTYDANDVLNSTSFAGGVNHEPAGGATPGSGNISNDASSIYLNYKGGNFIWDYTDLNQTTDNAMEISENTSSDF</sequence>
<dbReference type="Proteomes" id="UP000094056">
    <property type="component" value="Unassembled WGS sequence"/>
</dbReference>
<dbReference type="EMBL" id="MAYW01000232">
    <property type="protein sequence ID" value="ODS30395.1"/>
    <property type="molecule type" value="Genomic_DNA"/>
</dbReference>
<keyword evidence="1" id="KW-0812">Transmembrane</keyword>
<gene>
    <name evidence="2" type="primary">xcpT_2</name>
    <name evidence="2" type="ORF">SCARUB_04493</name>
</gene>
<feature type="transmembrane region" description="Helical" evidence="1">
    <location>
        <begin position="12"/>
        <end position="31"/>
    </location>
</feature>
<keyword evidence="1" id="KW-0472">Membrane</keyword>
<evidence type="ECO:0000313" key="3">
    <source>
        <dbReference type="Proteomes" id="UP000094056"/>
    </source>
</evidence>
<dbReference type="Gene3D" id="3.30.700.10">
    <property type="entry name" value="Glycoprotein, Type 4 Pilin"/>
    <property type="match status" value="1"/>
</dbReference>
<dbReference type="Pfam" id="PF07963">
    <property type="entry name" value="N_methyl"/>
    <property type="match status" value="1"/>
</dbReference>
<dbReference type="SUPFAM" id="SSF54523">
    <property type="entry name" value="Pili subunits"/>
    <property type="match status" value="1"/>
</dbReference>
<dbReference type="PROSITE" id="PS00409">
    <property type="entry name" value="PROKAR_NTER_METHYL"/>
    <property type="match status" value="1"/>
</dbReference>
<evidence type="ECO:0000256" key="1">
    <source>
        <dbReference type="SAM" id="Phobius"/>
    </source>
</evidence>
<dbReference type="NCBIfam" id="TIGR02532">
    <property type="entry name" value="IV_pilin_GFxxxE"/>
    <property type="match status" value="1"/>
</dbReference>
<keyword evidence="1" id="KW-1133">Transmembrane helix</keyword>
<reference evidence="2 3" key="1">
    <citation type="submission" date="2016-07" db="EMBL/GenBank/DDBJ databases">
        <title>Draft genome of Scalindua rubra, obtained from a brine-seawater interface in the Red Sea, sheds light on salt adaptation in anammox bacteria.</title>
        <authorList>
            <person name="Speth D.R."/>
            <person name="Lagkouvardos I."/>
            <person name="Wang Y."/>
            <person name="Qian P.-Y."/>
            <person name="Dutilh B.E."/>
            <person name="Jetten M.S."/>
        </authorList>
    </citation>
    <scope>NUCLEOTIDE SEQUENCE [LARGE SCALE GENOMIC DNA]</scope>
    <source>
        <strain evidence="2">BSI-1</strain>
    </source>
</reference>
<evidence type="ECO:0000313" key="2">
    <source>
        <dbReference type="EMBL" id="ODS30395.1"/>
    </source>
</evidence>